<keyword evidence="3 6" id="KW-0238">DNA-binding</keyword>
<dbReference type="Proteomes" id="UP001267638">
    <property type="component" value="Unassembled WGS sequence"/>
</dbReference>
<dbReference type="Gene3D" id="1.10.10.10">
    <property type="entry name" value="Winged helix-like DNA-binding domain superfamily/Winged helix DNA-binding domain"/>
    <property type="match status" value="1"/>
</dbReference>
<dbReference type="InterPro" id="IPR036388">
    <property type="entry name" value="WH-like_DNA-bd_sf"/>
</dbReference>
<evidence type="ECO:0000256" key="4">
    <source>
        <dbReference type="ARBA" id="ARBA00023163"/>
    </source>
</evidence>
<gene>
    <name evidence="6" type="ORF">J2W40_001149</name>
</gene>
<dbReference type="CDD" id="cd08459">
    <property type="entry name" value="PBP2_DntR_NahR_LinR_like"/>
    <property type="match status" value="1"/>
</dbReference>
<evidence type="ECO:0000259" key="5">
    <source>
        <dbReference type="PROSITE" id="PS50931"/>
    </source>
</evidence>
<keyword evidence="2" id="KW-0805">Transcription regulation</keyword>
<keyword evidence="4" id="KW-0804">Transcription</keyword>
<dbReference type="Pfam" id="PF03466">
    <property type="entry name" value="LysR_substrate"/>
    <property type="match status" value="1"/>
</dbReference>
<feature type="domain" description="HTH lysR-type" evidence="5">
    <location>
        <begin position="6"/>
        <end position="63"/>
    </location>
</feature>
<dbReference type="InterPro" id="IPR005119">
    <property type="entry name" value="LysR_subst-bd"/>
</dbReference>
<dbReference type="Gene3D" id="3.40.190.10">
    <property type="entry name" value="Periplasmic binding protein-like II"/>
    <property type="match status" value="2"/>
</dbReference>
<dbReference type="InterPro" id="IPR050389">
    <property type="entry name" value="LysR-type_TF"/>
</dbReference>
<dbReference type="GO" id="GO:0003677">
    <property type="term" value="F:DNA binding"/>
    <property type="evidence" value="ECO:0007669"/>
    <property type="project" value="UniProtKB-KW"/>
</dbReference>
<dbReference type="SUPFAM" id="SSF46785">
    <property type="entry name" value="Winged helix' DNA-binding domain"/>
    <property type="match status" value="1"/>
</dbReference>
<evidence type="ECO:0000313" key="7">
    <source>
        <dbReference type="Proteomes" id="UP001267638"/>
    </source>
</evidence>
<accession>A0ABU1WZT6</accession>
<evidence type="ECO:0000256" key="1">
    <source>
        <dbReference type="ARBA" id="ARBA00009437"/>
    </source>
</evidence>
<proteinExistence type="inferred from homology"/>
<dbReference type="RefSeq" id="WP_310222551.1">
    <property type="nucleotide sequence ID" value="NZ_JAVDWV010000004.1"/>
</dbReference>
<evidence type="ECO:0000256" key="2">
    <source>
        <dbReference type="ARBA" id="ARBA00023015"/>
    </source>
</evidence>
<dbReference type="Pfam" id="PF00126">
    <property type="entry name" value="HTH_1"/>
    <property type="match status" value="1"/>
</dbReference>
<dbReference type="PROSITE" id="PS50931">
    <property type="entry name" value="HTH_LYSR"/>
    <property type="match status" value="1"/>
</dbReference>
<dbReference type="PANTHER" id="PTHR30118:SF15">
    <property type="entry name" value="TRANSCRIPTIONAL REGULATORY PROTEIN"/>
    <property type="match status" value="1"/>
</dbReference>
<dbReference type="InterPro" id="IPR000847">
    <property type="entry name" value="LysR_HTH_N"/>
</dbReference>
<organism evidence="6 7">
    <name type="scientific">Sphingobium xenophagum</name>
    <dbReference type="NCBI Taxonomy" id="121428"/>
    <lineage>
        <taxon>Bacteria</taxon>
        <taxon>Pseudomonadati</taxon>
        <taxon>Pseudomonadota</taxon>
        <taxon>Alphaproteobacteria</taxon>
        <taxon>Sphingomonadales</taxon>
        <taxon>Sphingomonadaceae</taxon>
        <taxon>Sphingobium</taxon>
    </lineage>
</organism>
<dbReference type="PANTHER" id="PTHR30118">
    <property type="entry name" value="HTH-TYPE TRANSCRIPTIONAL REGULATOR LEUO-RELATED"/>
    <property type="match status" value="1"/>
</dbReference>
<evidence type="ECO:0000313" key="6">
    <source>
        <dbReference type="EMBL" id="MDR7154337.1"/>
    </source>
</evidence>
<comment type="caution">
    <text evidence="6">The sequence shown here is derived from an EMBL/GenBank/DDBJ whole genome shotgun (WGS) entry which is preliminary data.</text>
</comment>
<name>A0ABU1WZT6_SPHXE</name>
<keyword evidence="7" id="KW-1185">Reference proteome</keyword>
<comment type="similarity">
    <text evidence="1">Belongs to the LysR transcriptional regulatory family.</text>
</comment>
<sequence length="322" mass="36231">MDISSLDLNLLHVLDAMFVEQRTTRVAKRLGMSQPMVSYALAKLRHAFSDELFVRVGNLMLPTPLAVNLRDPVSRVLDTIAGEILRTAVFNPASCSDSFTFCLSDIGELVFLPALLETFREEAPQATIRCVSLSPHELEARLADGTVDLALGYFPDLDGHAIYQQRLFDHSFAVLLRKDHPTIGASINLDCFLAAEHAVVLQEGRSQELFERRMQELSLRRKVIIQSPHFMTIPQIVAYTDIITTVPLAVAKAYAKLAPLRWVTPPLMLPPIEIKQFWHLRTRSDKKAIWLRSLIARRFLGSDPTEGSDNPIFTVRQDESAD</sequence>
<reference evidence="6 7" key="1">
    <citation type="submission" date="2023-07" db="EMBL/GenBank/DDBJ databases">
        <title>Sorghum-associated microbial communities from plants grown in Nebraska, USA.</title>
        <authorList>
            <person name="Schachtman D."/>
        </authorList>
    </citation>
    <scope>NUCLEOTIDE SEQUENCE [LARGE SCALE GENOMIC DNA]</scope>
    <source>
        <strain evidence="6 7">4256</strain>
    </source>
</reference>
<dbReference type="EMBL" id="JAVDWV010000004">
    <property type="protein sequence ID" value="MDR7154337.1"/>
    <property type="molecule type" value="Genomic_DNA"/>
</dbReference>
<dbReference type="InterPro" id="IPR036390">
    <property type="entry name" value="WH_DNA-bd_sf"/>
</dbReference>
<evidence type="ECO:0000256" key="3">
    <source>
        <dbReference type="ARBA" id="ARBA00023125"/>
    </source>
</evidence>
<protein>
    <submittedName>
        <fullName evidence="6">DNA-binding transcriptional LysR family regulator</fullName>
    </submittedName>
</protein>
<dbReference type="SUPFAM" id="SSF53850">
    <property type="entry name" value="Periplasmic binding protein-like II"/>
    <property type="match status" value="1"/>
</dbReference>